<protein>
    <submittedName>
        <fullName evidence="2">Uncharacterized protein</fullName>
    </submittedName>
</protein>
<keyword evidence="1" id="KW-1133">Transmembrane helix</keyword>
<dbReference type="Proteomes" id="UP000593580">
    <property type="component" value="Chromosome"/>
</dbReference>
<evidence type="ECO:0000256" key="1">
    <source>
        <dbReference type="SAM" id="Phobius"/>
    </source>
</evidence>
<proteinExistence type="predicted"/>
<organism evidence="2 3">
    <name type="scientific">Sulfurimonas paralvinellae</name>
    <dbReference type="NCBI Taxonomy" id="317658"/>
    <lineage>
        <taxon>Bacteria</taxon>
        <taxon>Pseudomonadati</taxon>
        <taxon>Campylobacterota</taxon>
        <taxon>Epsilonproteobacteria</taxon>
        <taxon>Campylobacterales</taxon>
        <taxon>Sulfurimonadaceae</taxon>
        <taxon>Sulfurimonas</taxon>
    </lineage>
</organism>
<feature type="transmembrane region" description="Helical" evidence="1">
    <location>
        <begin position="337"/>
        <end position="358"/>
    </location>
</feature>
<dbReference type="EMBL" id="CP041406">
    <property type="protein sequence ID" value="QOP45421.1"/>
    <property type="molecule type" value="Genomic_DNA"/>
</dbReference>
<keyword evidence="1" id="KW-0472">Membrane</keyword>
<accession>A0A7M1B6V1</accession>
<reference evidence="2 3" key="1">
    <citation type="submission" date="2019-07" db="EMBL/GenBank/DDBJ databases">
        <title>Sulfurimonas paralvinellae sp. nov., a novel mesophilic, hydrogen- and sulfur-oxidizing chemolithoautotroph within the Epsilonproteo- bacteria isolated from a deep-sea hydrothermal vent polychaete nest, reclassification of Thiomicrospira denitrificans as Sulfurimonas denitrificans comb. nov. and emended description of the genus Sulfurimonas.</title>
        <authorList>
            <person name="Wang S."/>
            <person name="Jiang L."/>
            <person name="Shao Z."/>
        </authorList>
    </citation>
    <scope>NUCLEOTIDE SEQUENCE [LARGE SCALE GENOMIC DNA]</scope>
    <source>
        <strain evidence="2 3">GO25</strain>
    </source>
</reference>
<keyword evidence="1" id="KW-0812">Transmembrane</keyword>
<dbReference type="KEGG" id="spal:FM071_03655"/>
<keyword evidence="3" id="KW-1185">Reference proteome</keyword>
<dbReference type="AlphaFoldDB" id="A0A7M1B6V1"/>
<evidence type="ECO:0000313" key="3">
    <source>
        <dbReference type="Proteomes" id="UP000593580"/>
    </source>
</evidence>
<name>A0A7M1B6V1_9BACT</name>
<sequence length="513" mass="60234">MSTSAQHSFSSVLSVNPYKDTYFNSVSSFITESKTPEFSKDQFVISYLNTKEFITAQIEISKNIPDEDLFDAINNKAYDELALDQAVEYQIQYIETFNSLDEDNRHFHVFIVDPLDLTTTFEKVVEKVKYIDVIVPAPLLVKSLYSKEILDSSGVHCFIYFQENDASLTIYGNKEFIYTKSIKYSFVDIHERFCELYGERITYDDFMDFFTTVNLKESDSEYKEYLIRLYKELIANINDILTYAKRAFEIDKFEHVYIGTQVQTETKLHEMLEVELNIHASEFDFDYGFETSEDVYLDQMHALMQLYTLVPPVERYECNFTAYRRPPRFIRRESGKLIILTAAAFALAFAYPITYWILTYAQELQEDLLKQNYKEVHNIKITREATIKNRLADKEKALTLLAQEKKEYNEKKNTLIKIHEVKVDYPMKAKLVAAFTKDINKFKVNVESILYAEDKKSGKVLTLNLVSPKDREITKLVEYLTKTNEGKYDFDLEEIKFNDKLKIYQSELKVKLL</sequence>
<gene>
    <name evidence="2" type="ORF">FM071_03655</name>
</gene>
<dbReference type="RefSeq" id="WP_193111667.1">
    <property type="nucleotide sequence ID" value="NZ_CP041406.1"/>
</dbReference>
<evidence type="ECO:0000313" key="2">
    <source>
        <dbReference type="EMBL" id="QOP45421.1"/>
    </source>
</evidence>